<feature type="region of interest" description="Disordered" evidence="1">
    <location>
        <begin position="1"/>
        <end position="23"/>
    </location>
</feature>
<sequence length="69" mass="7772">MATSRVELKKPLSRASSRAPRDAEGLAQARLISKRAEFQMSFLRVERRTVREQLDSFAALGHNEDKEAG</sequence>
<organism evidence="2 3">
    <name type="scientific">Linum trigynum</name>
    <dbReference type="NCBI Taxonomy" id="586398"/>
    <lineage>
        <taxon>Eukaryota</taxon>
        <taxon>Viridiplantae</taxon>
        <taxon>Streptophyta</taxon>
        <taxon>Embryophyta</taxon>
        <taxon>Tracheophyta</taxon>
        <taxon>Spermatophyta</taxon>
        <taxon>Magnoliopsida</taxon>
        <taxon>eudicotyledons</taxon>
        <taxon>Gunneridae</taxon>
        <taxon>Pentapetalae</taxon>
        <taxon>rosids</taxon>
        <taxon>fabids</taxon>
        <taxon>Malpighiales</taxon>
        <taxon>Linaceae</taxon>
        <taxon>Linum</taxon>
    </lineage>
</organism>
<accession>A0AAV2E5K9</accession>
<dbReference type="Proteomes" id="UP001497516">
    <property type="component" value="Chromosome 4"/>
</dbReference>
<evidence type="ECO:0000313" key="2">
    <source>
        <dbReference type="EMBL" id="CAL1380962.1"/>
    </source>
</evidence>
<protein>
    <submittedName>
        <fullName evidence="2">Uncharacterized protein</fullName>
    </submittedName>
</protein>
<name>A0AAV2E5K9_9ROSI</name>
<dbReference type="EMBL" id="OZ034817">
    <property type="protein sequence ID" value="CAL1380962.1"/>
    <property type="molecule type" value="Genomic_DNA"/>
</dbReference>
<proteinExistence type="predicted"/>
<keyword evidence="3" id="KW-1185">Reference proteome</keyword>
<gene>
    <name evidence="2" type="ORF">LTRI10_LOCUS22374</name>
</gene>
<evidence type="ECO:0000256" key="1">
    <source>
        <dbReference type="SAM" id="MobiDB-lite"/>
    </source>
</evidence>
<reference evidence="2 3" key="1">
    <citation type="submission" date="2024-04" db="EMBL/GenBank/DDBJ databases">
        <authorList>
            <person name="Fracassetti M."/>
        </authorList>
    </citation>
    <scope>NUCLEOTIDE SEQUENCE [LARGE SCALE GENOMIC DNA]</scope>
</reference>
<evidence type="ECO:0000313" key="3">
    <source>
        <dbReference type="Proteomes" id="UP001497516"/>
    </source>
</evidence>
<dbReference type="AlphaFoldDB" id="A0AAV2E5K9"/>
<feature type="compositionally biased region" description="Basic and acidic residues" evidence="1">
    <location>
        <begin position="1"/>
        <end position="10"/>
    </location>
</feature>